<evidence type="ECO:0000256" key="5">
    <source>
        <dbReference type="ARBA" id="ARBA00023163"/>
    </source>
</evidence>
<dbReference type="GO" id="GO:0003700">
    <property type="term" value="F:DNA-binding transcription factor activity"/>
    <property type="evidence" value="ECO:0007669"/>
    <property type="project" value="InterPro"/>
</dbReference>
<gene>
    <name evidence="7" type="ORF">HNR60_000984</name>
</gene>
<feature type="domain" description="HTH lysR-type" evidence="6">
    <location>
        <begin position="1"/>
        <end position="57"/>
    </location>
</feature>
<dbReference type="Proteomes" id="UP000542353">
    <property type="component" value="Unassembled WGS sequence"/>
</dbReference>
<evidence type="ECO:0000313" key="8">
    <source>
        <dbReference type="Proteomes" id="UP000542353"/>
    </source>
</evidence>
<proteinExistence type="inferred from homology"/>
<evidence type="ECO:0000259" key="6">
    <source>
        <dbReference type="PROSITE" id="PS50931"/>
    </source>
</evidence>
<protein>
    <submittedName>
        <fullName evidence="7">DNA-binding transcriptional LysR family regulator</fullName>
    </submittedName>
</protein>
<name>A0A7W7Z222_9BRAD</name>
<organism evidence="7 8">
    <name type="scientific">Rhodopseudomonas rhenobacensis</name>
    <dbReference type="NCBI Taxonomy" id="87461"/>
    <lineage>
        <taxon>Bacteria</taxon>
        <taxon>Pseudomonadati</taxon>
        <taxon>Pseudomonadota</taxon>
        <taxon>Alphaproteobacteria</taxon>
        <taxon>Hyphomicrobiales</taxon>
        <taxon>Nitrobacteraceae</taxon>
        <taxon>Rhodopseudomonas</taxon>
    </lineage>
</organism>
<evidence type="ECO:0000256" key="3">
    <source>
        <dbReference type="ARBA" id="ARBA00023015"/>
    </source>
</evidence>
<sequence>MYEKFEYLLALGREKHFGRAAQVCGVSQPNLSAAIKQLELQFGVILVDRGARFMGFTAEGERVLDWARSIVGDFRAMTAEIESMKQGYAGHLRIAAIPTSLPILSRLTTAYWERHPGVHISISSCNSAEILARLENLETDIGITYFDQESVGRNAEVPLYHERYCLIGPHDLQLMDRPTVTWEEVATLPLCLPAADMQNRRIYDRIFKEVGVTVHPVMETNDFMVRIAHLRTGRLATVMPRIKAEGWSLPPELASIPIVAPEVSALVGLLYPKRDPIPPLTASLIHEARQLVPVLTAMA</sequence>
<accession>A0A7W7Z222</accession>
<dbReference type="InterPro" id="IPR005119">
    <property type="entry name" value="LysR_subst-bd"/>
</dbReference>
<dbReference type="PROSITE" id="PS50931">
    <property type="entry name" value="HTH_LYSR"/>
    <property type="match status" value="1"/>
</dbReference>
<dbReference type="PANTHER" id="PTHR30419:SF31">
    <property type="entry name" value="BLR3139 PROTEIN"/>
    <property type="match status" value="1"/>
</dbReference>
<dbReference type="Pfam" id="PF00126">
    <property type="entry name" value="HTH_1"/>
    <property type="match status" value="1"/>
</dbReference>
<evidence type="ECO:0000256" key="4">
    <source>
        <dbReference type="ARBA" id="ARBA00023125"/>
    </source>
</evidence>
<dbReference type="InterPro" id="IPR050950">
    <property type="entry name" value="HTH-type_LysR_regulators"/>
</dbReference>
<dbReference type="AlphaFoldDB" id="A0A7W7Z222"/>
<keyword evidence="5" id="KW-0804">Transcription</keyword>
<evidence type="ECO:0000256" key="2">
    <source>
        <dbReference type="ARBA" id="ARBA00009437"/>
    </source>
</evidence>
<comment type="similarity">
    <text evidence="2">Belongs to the LysR transcriptional regulatory family.</text>
</comment>
<dbReference type="InterPro" id="IPR036390">
    <property type="entry name" value="WH_DNA-bd_sf"/>
</dbReference>
<dbReference type="PRINTS" id="PR00039">
    <property type="entry name" value="HTHLYSR"/>
</dbReference>
<keyword evidence="8" id="KW-1185">Reference proteome</keyword>
<dbReference type="InterPro" id="IPR036388">
    <property type="entry name" value="WH-like_DNA-bd_sf"/>
</dbReference>
<dbReference type="Gene3D" id="1.10.10.10">
    <property type="entry name" value="Winged helix-like DNA-binding domain superfamily/Winged helix DNA-binding domain"/>
    <property type="match status" value="1"/>
</dbReference>
<dbReference type="SUPFAM" id="SSF46785">
    <property type="entry name" value="Winged helix' DNA-binding domain"/>
    <property type="match status" value="1"/>
</dbReference>
<dbReference type="GO" id="GO:0003677">
    <property type="term" value="F:DNA binding"/>
    <property type="evidence" value="ECO:0007669"/>
    <property type="project" value="UniProtKB-KW"/>
</dbReference>
<dbReference type="EMBL" id="JACHIH010000003">
    <property type="protein sequence ID" value="MBB5046242.1"/>
    <property type="molecule type" value="Genomic_DNA"/>
</dbReference>
<dbReference type="GO" id="GO:0005829">
    <property type="term" value="C:cytosol"/>
    <property type="evidence" value="ECO:0007669"/>
    <property type="project" value="TreeGrafter"/>
</dbReference>
<evidence type="ECO:0000256" key="1">
    <source>
        <dbReference type="ARBA" id="ARBA00003502"/>
    </source>
</evidence>
<evidence type="ECO:0000313" key="7">
    <source>
        <dbReference type="EMBL" id="MBB5046242.1"/>
    </source>
</evidence>
<keyword evidence="3" id="KW-0805">Transcription regulation</keyword>
<dbReference type="Pfam" id="PF03466">
    <property type="entry name" value="LysR_substrate"/>
    <property type="match status" value="1"/>
</dbReference>
<reference evidence="7 8" key="1">
    <citation type="submission" date="2020-08" db="EMBL/GenBank/DDBJ databases">
        <title>Genomic Encyclopedia of Type Strains, Phase IV (KMG-IV): sequencing the most valuable type-strain genomes for metagenomic binning, comparative biology and taxonomic classification.</title>
        <authorList>
            <person name="Goeker M."/>
        </authorList>
    </citation>
    <scope>NUCLEOTIDE SEQUENCE [LARGE SCALE GENOMIC DNA]</scope>
    <source>
        <strain evidence="7 8">DSM 12706</strain>
    </source>
</reference>
<comment type="caution">
    <text evidence="7">The sequence shown here is derived from an EMBL/GenBank/DDBJ whole genome shotgun (WGS) entry which is preliminary data.</text>
</comment>
<dbReference type="Gene3D" id="3.40.190.290">
    <property type="match status" value="1"/>
</dbReference>
<comment type="function">
    <text evidence="1">NodD regulates the expression of the nodABCFE genes which encode other nodulation proteins. NodD is also a negative regulator of its own expression. Binds flavonoids as inducers.</text>
</comment>
<dbReference type="InterPro" id="IPR000847">
    <property type="entry name" value="LysR_HTH_N"/>
</dbReference>
<dbReference type="RefSeq" id="WP_184254896.1">
    <property type="nucleotide sequence ID" value="NZ_JACHIH010000003.1"/>
</dbReference>
<dbReference type="PANTHER" id="PTHR30419">
    <property type="entry name" value="HTH-TYPE TRANSCRIPTIONAL REGULATOR YBHD"/>
    <property type="match status" value="1"/>
</dbReference>
<dbReference type="CDD" id="cd05466">
    <property type="entry name" value="PBP2_LTTR_substrate"/>
    <property type="match status" value="1"/>
</dbReference>
<dbReference type="SUPFAM" id="SSF53850">
    <property type="entry name" value="Periplasmic binding protein-like II"/>
    <property type="match status" value="1"/>
</dbReference>
<keyword evidence="4 7" id="KW-0238">DNA-binding</keyword>